<evidence type="ECO:0000313" key="3">
    <source>
        <dbReference type="EMBL" id="MXP34653.1"/>
    </source>
</evidence>
<proteinExistence type="predicted"/>
<reference evidence="3 4" key="1">
    <citation type="submission" date="2019-12" db="EMBL/GenBank/DDBJ databases">
        <title>Genomic-based taxomic classification of the family Erythrobacteraceae.</title>
        <authorList>
            <person name="Xu L."/>
        </authorList>
    </citation>
    <scope>NUCLEOTIDE SEQUENCE [LARGE SCALE GENOMIC DNA]</scope>
    <source>
        <strain evidence="3 4">CGMCC 1.8703</strain>
    </source>
</reference>
<protein>
    <submittedName>
        <fullName evidence="3">Uncharacterized protein</fullName>
    </submittedName>
</protein>
<evidence type="ECO:0000313" key="5">
    <source>
        <dbReference type="Proteomes" id="UP001238601"/>
    </source>
</evidence>
<dbReference type="GeneID" id="93686659"/>
<comment type="caution">
    <text evidence="3">The sequence shown here is derived from an EMBL/GenBank/DDBJ whole genome shotgun (WGS) entry which is preliminary data.</text>
</comment>
<name>A0A6I4UBQ6_9SPHN</name>
<dbReference type="Proteomes" id="UP000439914">
    <property type="component" value="Unassembled WGS sequence"/>
</dbReference>
<evidence type="ECO:0000313" key="2">
    <source>
        <dbReference type="EMBL" id="MDQ0566294.1"/>
    </source>
</evidence>
<dbReference type="EMBL" id="WTYG01000001">
    <property type="protein sequence ID" value="MXP34653.1"/>
    <property type="molecule type" value="Genomic_DNA"/>
</dbReference>
<feature type="region of interest" description="Disordered" evidence="1">
    <location>
        <begin position="1"/>
        <end position="101"/>
    </location>
</feature>
<evidence type="ECO:0000256" key="1">
    <source>
        <dbReference type="SAM" id="MobiDB-lite"/>
    </source>
</evidence>
<dbReference type="Proteomes" id="UP001238601">
    <property type="component" value="Unassembled WGS sequence"/>
</dbReference>
<organism evidence="3 4">
    <name type="scientific">Qipengyuania citrea</name>
    <dbReference type="NCBI Taxonomy" id="225971"/>
    <lineage>
        <taxon>Bacteria</taxon>
        <taxon>Pseudomonadati</taxon>
        <taxon>Pseudomonadota</taxon>
        <taxon>Alphaproteobacteria</taxon>
        <taxon>Sphingomonadales</taxon>
        <taxon>Erythrobacteraceae</taxon>
        <taxon>Qipengyuania</taxon>
    </lineage>
</organism>
<reference evidence="2 5" key="2">
    <citation type="submission" date="2023-07" db="EMBL/GenBank/DDBJ databases">
        <title>Genomic Encyclopedia of Type Strains, Phase IV (KMG-IV): sequencing the most valuable type-strain genomes for metagenomic binning, comparative biology and taxonomic classification.</title>
        <authorList>
            <person name="Goeker M."/>
        </authorList>
    </citation>
    <scope>NUCLEOTIDE SEQUENCE [LARGE SCALE GENOMIC DNA]</scope>
    <source>
        <strain evidence="2 5">DSM 14432</strain>
    </source>
</reference>
<feature type="compositionally biased region" description="Basic and acidic residues" evidence="1">
    <location>
        <begin position="7"/>
        <end position="24"/>
    </location>
</feature>
<accession>A0A6I4UBQ6</accession>
<gene>
    <name evidence="3" type="ORF">GRI55_02595</name>
    <name evidence="2" type="ORF">QOZ97_001827</name>
</gene>
<keyword evidence="5" id="KW-1185">Reference proteome</keyword>
<dbReference type="RefSeq" id="WP_160766100.1">
    <property type="nucleotide sequence ID" value="NZ_JAUSWK010000002.1"/>
</dbReference>
<dbReference type="EMBL" id="JAUSWK010000002">
    <property type="protein sequence ID" value="MDQ0566294.1"/>
    <property type="molecule type" value="Genomic_DNA"/>
</dbReference>
<evidence type="ECO:0000313" key="4">
    <source>
        <dbReference type="Proteomes" id="UP000439914"/>
    </source>
</evidence>
<feature type="compositionally biased region" description="Low complexity" evidence="1">
    <location>
        <begin position="70"/>
        <end position="79"/>
    </location>
</feature>
<feature type="compositionally biased region" description="Basic and acidic residues" evidence="1">
    <location>
        <begin position="82"/>
        <end position="94"/>
    </location>
</feature>
<sequence>MGEYAPDDQRDVHSNESAEWREAEAPQDGSAKPADKPQADAEQGEARMGYGNARDADGAMEQDTARSDSAEASDTATAADGDDARPDMRARADAARPLGGA</sequence>
<dbReference type="AlphaFoldDB" id="A0A6I4UBQ6"/>